<feature type="transmembrane region" description="Helical" evidence="6">
    <location>
        <begin position="342"/>
        <end position="364"/>
    </location>
</feature>
<evidence type="ECO:0000256" key="6">
    <source>
        <dbReference type="SAM" id="Phobius"/>
    </source>
</evidence>
<feature type="transmembrane region" description="Helical" evidence="6">
    <location>
        <begin position="88"/>
        <end position="110"/>
    </location>
</feature>
<proteinExistence type="predicted"/>
<feature type="transmembrane region" description="Helical" evidence="6">
    <location>
        <begin position="401"/>
        <end position="420"/>
    </location>
</feature>
<dbReference type="RefSeq" id="WP_183382234.1">
    <property type="nucleotide sequence ID" value="NZ_JACHXR010000001.1"/>
</dbReference>
<dbReference type="GO" id="GO:0005886">
    <property type="term" value="C:plasma membrane"/>
    <property type="evidence" value="ECO:0007669"/>
    <property type="project" value="UniProtKB-SubCell"/>
</dbReference>
<comment type="subcellular location">
    <subcellularLocation>
        <location evidence="1">Cell membrane</location>
        <topology evidence="1">Multi-pass membrane protein</topology>
    </subcellularLocation>
</comment>
<dbReference type="Proteomes" id="UP000518892">
    <property type="component" value="Unassembled WGS sequence"/>
</dbReference>
<feature type="transmembrane region" description="Helical" evidence="6">
    <location>
        <begin position="45"/>
        <end position="67"/>
    </location>
</feature>
<organism evidence="7 8">
    <name type="scientific">Halomonas stenophila</name>
    <dbReference type="NCBI Taxonomy" id="795312"/>
    <lineage>
        <taxon>Bacteria</taxon>
        <taxon>Pseudomonadati</taxon>
        <taxon>Pseudomonadota</taxon>
        <taxon>Gammaproteobacteria</taxon>
        <taxon>Oceanospirillales</taxon>
        <taxon>Halomonadaceae</taxon>
        <taxon>Halomonas</taxon>
    </lineage>
</organism>
<feature type="transmembrane region" description="Helical" evidence="6">
    <location>
        <begin position="233"/>
        <end position="256"/>
    </location>
</feature>
<dbReference type="AlphaFoldDB" id="A0A7W5ERK0"/>
<feature type="transmembrane region" description="Helical" evidence="6">
    <location>
        <begin position="21"/>
        <end position="39"/>
    </location>
</feature>
<feature type="transmembrane region" description="Helical" evidence="6">
    <location>
        <begin position="268"/>
        <end position="286"/>
    </location>
</feature>
<evidence type="ECO:0000256" key="5">
    <source>
        <dbReference type="ARBA" id="ARBA00023136"/>
    </source>
</evidence>
<feature type="transmembrane region" description="Helical" evidence="6">
    <location>
        <begin position="158"/>
        <end position="177"/>
    </location>
</feature>
<evidence type="ECO:0000256" key="3">
    <source>
        <dbReference type="ARBA" id="ARBA00022692"/>
    </source>
</evidence>
<feature type="transmembrane region" description="Helical" evidence="6">
    <location>
        <begin position="183"/>
        <end position="203"/>
    </location>
</feature>
<dbReference type="InterPro" id="IPR002797">
    <property type="entry name" value="Polysacc_synth"/>
</dbReference>
<feature type="transmembrane region" description="Helical" evidence="6">
    <location>
        <begin position="307"/>
        <end position="330"/>
    </location>
</feature>
<keyword evidence="2" id="KW-1003">Cell membrane</keyword>
<sequence length="445" mass="47941">MLTKLSQRLKGNLILPLARTFIARGIAALGGLLLLMVLGRLYGPVGVGVFALAQSVYLGAGILARYGMDNALMRYVGQDHASSAIKTYLRWAVTRSFGLSLLAAVMVFLLRNHFAAWFDAPMLAGVLPGIALTIPAFTVAFVLGGFMKGIRRPATACLLENGSISLIASVLVLVLHLLSSLGIANAGWAMALAAWLVLGLGAWHARRWFAQQSLQVAHKPTTRQEFAESSRAFFVMSLAQFMQQVLGILIAGWLLGSAELGLFRSAERSAFLITFILLVINAVLPPRFATLYRQGNLVGLNALARKGALLGVAMASPLLLVCLLVPHWVLGLFGPEFSEAANLLRIIAMAQLVNVATGSVGFLLNMTGHEKLMRNIALSCNALGLAMFFILIPLLGALGAAVALALVLVLQNLTALVFVWRKLGIWMLPIPNILKWMQIDRQEAL</sequence>
<evidence type="ECO:0000256" key="4">
    <source>
        <dbReference type="ARBA" id="ARBA00022989"/>
    </source>
</evidence>
<reference evidence="7 8" key="1">
    <citation type="submission" date="2020-08" db="EMBL/GenBank/DDBJ databases">
        <title>Genomic Encyclopedia of Type Strains, Phase III (KMG-III): the genomes of soil and plant-associated and newly described type strains.</title>
        <authorList>
            <person name="Whitman W."/>
        </authorList>
    </citation>
    <scope>NUCLEOTIDE SEQUENCE [LARGE SCALE GENOMIC DNA]</scope>
    <source>
        <strain evidence="7 8">CECT 7744</strain>
    </source>
</reference>
<dbReference type="Pfam" id="PF01943">
    <property type="entry name" value="Polysacc_synt"/>
    <property type="match status" value="1"/>
</dbReference>
<name>A0A7W5ERK0_9GAMM</name>
<dbReference type="EMBL" id="JACHXR010000001">
    <property type="protein sequence ID" value="MBB3229747.1"/>
    <property type="molecule type" value="Genomic_DNA"/>
</dbReference>
<feature type="transmembrane region" description="Helical" evidence="6">
    <location>
        <begin position="376"/>
        <end position="395"/>
    </location>
</feature>
<keyword evidence="4 6" id="KW-1133">Transmembrane helix</keyword>
<keyword evidence="8" id="KW-1185">Reference proteome</keyword>
<gene>
    <name evidence="7" type="ORF">FHR97_000562</name>
</gene>
<dbReference type="PANTHER" id="PTHR30250">
    <property type="entry name" value="PST FAMILY PREDICTED COLANIC ACID TRANSPORTER"/>
    <property type="match status" value="1"/>
</dbReference>
<dbReference type="PANTHER" id="PTHR30250:SF11">
    <property type="entry name" value="O-ANTIGEN TRANSPORTER-RELATED"/>
    <property type="match status" value="1"/>
</dbReference>
<dbReference type="InterPro" id="IPR050833">
    <property type="entry name" value="Poly_Biosynth_Transport"/>
</dbReference>
<evidence type="ECO:0000256" key="1">
    <source>
        <dbReference type="ARBA" id="ARBA00004651"/>
    </source>
</evidence>
<accession>A0A7W5ERK0</accession>
<evidence type="ECO:0000313" key="7">
    <source>
        <dbReference type="EMBL" id="MBB3229747.1"/>
    </source>
</evidence>
<evidence type="ECO:0000256" key="2">
    <source>
        <dbReference type="ARBA" id="ARBA00022475"/>
    </source>
</evidence>
<feature type="transmembrane region" description="Helical" evidence="6">
    <location>
        <begin position="122"/>
        <end position="146"/>
    </location>
</feature>
<protein>
    <submittedName>
        <fullName evidence="7">O-antigen/teichoic acid export membrane protein</fullName>
    </submittedName>
</protein>
<keyword evidence="3 6" id="KW-0812">Transmembrane</keyword>
<comment type="caution">
    <text evidence="7">The sequence shown here is derived from an EMBL/GenBank/DDBJ whole genome shotgun (WGS) entry which is preliminary data.</text>
</comment>
<evidence type="ECO:0000313" key="8">
    <source>
        <dbReference type="Proteomes" id="UP000518892"/>
    </source>
</evidence>
<keyword evidence="5 6" id="KW-0472">Membrane</keyword>